<dbReference type="InterPro" id="IPR029058">
    <property type="entry name" value="AB_hydrolase_fold"/>
</dbReference>
<comment type="caution">
    <text evidence="1">The sequence shown here is derived from an EMBL/GenBank/DDBJ whole genome shotgun (WGS) entry which is preliminary data.</text>
</comment>
<organism evidence="1 2">
    <name type="scientific">Paenibacillus elgii</name>
    <dbReference type="NCBI Taxonomy" id="189691"/>
    <lineage>
        <taxon>Bacteria</taxon>
        <taxon>Bacillati</taxon>
        <taxon>Bacillota</taxon>
        <taxon>Bacilli</taxon>
        <taxon>Bacillales</taxon>
        <taxon>Paenibacillaceae</taxon>
        <taxon>Paenibacillus</taxon>
    </lineage>
</organism>
<dbReference type="SUPFAM" id="SSF53474">
    <property type="entry name" value="alpha/beta-Hydrolases"/>
    <property type="match status" value="1"/>
</dbReference>
<dbReference type="STRING" id="1007103.GCA_000213315_07418"/>
<evidence type="ECO:0000313" key="1">
    <source>
        <dbReference type="EMBL" id="KZE82188.1"/>
    </source>
</evidence>
<dbReference type="RefSeq" id="WP_063178532.1">
    <property type="nucleotide sequence ID" value="NZ_CP121215.1"/>
</dbReference>
<dbReference type="eggNOG" id="COG3319">
    <property type="taxonomic scope" value="Bacteria"/>
</dbReference>
<name>A0A163ZPH7_9BACL</name>
<sequence length="238" mass="26193">MSITYRPRLFLLSGMATAPNFMDTFGEQLCRRLEAKGFRPEYRLLFPYGDWSRRAAAQMLEIYRDLRLRPQAAARSIGGRRAAEAIRSVCGDGFPVLIGHSGGGVAGVQAAELLRPALSLPGILTVQIGSPKCPVSPVGRDRTLYIRGIGTKGGDPIARLGWWGGWVTGGSGLRDRLRYDRFRHAPAYRINLALTGGHPDYFRGHEPFVNPDGRTNLQIVADCTVAWLLERWGSENGA</sequence>
<evidence type="ECO:0008006" key="3">
    <source>
        <dbReference type="Google" id="ProtNLM"/>
    </source>
</evidence>
<dbReference type="AlphaFoldDB" id="A0A163ZPH7"/>
<keyword evidence="2" id="KW-1185">Reference proteome</keyword>
<gene>
    <name evidence="1" type="ORF">AV654_09045</name>
</gene>
<accession>A0A163ZPH7</accession>
<evidence type="ECO:0000313" key="2">
    <source>
        <dbReference type="Proteomes" id="UP000076563"/>
    </source>
</evidence>
<proteinExistence type="predicted"/>
<protein>
    <recommendedName>
        <fullName evidence="3">Alpha/beta hydrolase</fullName>
    </recommendedName>
</protein>
<reference evidence="2" key="1">
    <citation type="submission" date="2016-01" db="EMBL/GenBank/DDBJ databases">
        <title>Draft genome of Chromobacterium sp. F49.</title>
        <authorList>
            <person name="Hong K.W."/>
        </authorList>
    </citation>
    <scope>NUCLEOTIDE SEQUENCE [LARGE SCALE GENOMIC DNA]</scope>
    <source>
        <strain evidence="2">M63</strain>
    </source>
</reference>
<dbReference type="OrthoDB" id="2558990at2"/>
<dbReference type="Proteomes" id="UP000076563">
    <property type="component" value="Unassembled WGS sequence"/>
</dbReference>
<dbReference type="EMBL" id="LQRA01000038">
    <property type="protein sequence ID" value="KZE82188.1"/>
    <property type="molecule type" value="Genomic_DNA"/>
</dbReference>